<comment type="caution">
    <text evidence="2">The sequence shown here is derived from an EMBL/GenBank/DDBJ whole genome shotgun (WGS) entry which is preliminary data.</text>
</comment>
<name>A0A2T0A950_RHOTO</name>
<evidence type="ECO:0000313" key="2">
    <source>
        <dbReference type="EMBL" id="PRQ74446.1"/>
    </source>
</evidence>
<dbReference type="EMBL" id="LCTV02000006">
    <property type="protein sequence ID" value="PRQ74446.1"/>
    <property type="molecule type" value="Genomic_DNA"/>
</dbReference>
<dbReference type="AlphaFoldDB" id="A0A2T0A950"/>
<organism evidence="2 3">
    <name type="scientific">Rhodotorula toruloides</name>
    <name type="common">Yeast</name>
    <name type="synonym">Rhodosporidium toruloides</name>
    <dbReference type="NCBI Taxonomy" id="5286"/>
    <lineage>
        <taxon>Eukaryota</taxon>
        <taxon>Fungi</taxon>
        <taxon>Dikarya</taxon>
        <taxon>Basidiomycota</taxon>
        <taxon>Pucciniomycotina</taxon>
        <taxon>Microbotryomycetes</taxon>
        <taxon>Sporidiobolales</taxon>
        <taxon>Sporidiobolaceae</taxon>
        <taxon>Rhodotorula</taxon>
    </lineage>
</organism>
<proteinExistence type="predicted"/>
<feature type="region of interest" description="Disordered" evidence="1">
    <location>
        <begin position="358"/>
        <end position="377"/>
    </location>
</feature>
<reference evidence="2 3" key="1">
    <citation type="journal article" date="2018" name="Elife">
        <title>Functional genomics of lipid metabolism in the oleaginous yeast Rhodosporidium toruloides.</title>
        <authorList>
            <person name="Coradetti S.T."/>
            <person name="Pinel D."/>
            <person name="Geiselman G."/>
            <person name="Ito M."/>
            <person name="Mondo S."/>
            <person name="Reilly M.C."/>
            <person name="Cheng Y.F."/>
            <person name="Bauer S."/>
            <person name="Grigoriev I."/>
            <person name="Gladden J.M."/>
            <person name="Simmons B.A."/>
            <person name="Brem R."/>
            <person name="Arkin A.P."/>
            <person name="Skerker J.M."/>
        </authorList>
    </citation>
    <scope>NUCLEOTIDE SEQUENCE [LARGE SCALE GENOMIC DNA]</scope>
    <source>
        <strain evidence="2 3">NBRC 0880</strain>
    </source>
</reference>
<accession>A0A2T0A950</accession>
<evidence type="ECO:0000313" key="3">
    <source>
        <dbReference type="Proteomes" id="UP000239560"/>
    </source>
</evidence>
<evidence type="ECO:0000256" key="1">
    <source>
        <dbReference type="SAM" id="MobiDB-lite"/>
    </source>
</evidence>
<gene>
    <name evidence="2" type="ORF">AAT19DRAFT_14799</name>
</gene>
<sequence>MPVPPLPVELFGLIIWHAAWNLPQDKRFGECGRLARVCKSWTDPARRCALHALELRLPADSSRPHKISLDRLLSLPPNMLAHVQKLQVHPNVAYFIRASGSPTSSPHSLLPFYENALSALLDACPNIIDLSFWSQNMAALINVLDALKRHHLQSLAVTISLAHASHARSAGRLLASNFRRLDHLELTLHVMKDRDEPFSVDLPSAPLSVAAISLISPRRQTSWSSTVVDELFESLDASELSCAAGDIHEGSLGFARWVARSKRRSAISVKIPEPALGGFFRPLSPATYLSHLVVQVPKFEHDYPFKTSLSFQRPHRPPPRLTRGCRVDRLDLRHPLQRHDCSCASPCLRSLAHPPLVNSPPPLGQRLDGNDVPQAAV</sequence>
<protein>
    <submittedName>
        <fullName evidence="2">Uncharacterized protein</fullName>
    </submittedName>
</protein>
<dbReference type="Proteomes" id="UP000239560">
    <property type="component" value="Unassembled WGS sequence"/>
</dbReference>